<gene>
    <name evidence="2" type="ORF">FB45DRAFT_1042131</name>
</gene>
<evidence type="ECO:0000256" key="1">
    <source>
        <dbReference type="SAM" id="Phobius"/>
    </source>
</evidence>
<evidence type="ECO:0000313" key="3">
    <source>
        <dbReference type="Proteomes" id="UP001221142"/>
    </source>
</evidence>
<dbReference type="Proteomes" id="UP001221142">
    <property type="component" value="Unassembled WGS sequence"/>
</dbReference>
<keyword evidence="1" id="KW-1133">Transmembrane helix</keyword>
<comment type="caution">
    <text evidence="2">The sequence shown here is derived from an EMBL/GenBank/DDBJ whole genome shotgun (WGS) entry which is preliminary data.</text>
</comment>
<keyword evidence="1" id="KW-0812">Transmembrane</keyword>
<feature type="transmembrane region" description="Helical" evidence="1">
    <location>
        <begin position="150"/>
        <end position="172"/>
    </location>
</feature>
<evidence type="ECO:0000313" key="2">
    <source>
        <dbReference type="EMBL" id="KAJ7605649.1"/>
    </source>
</evidence>
<keyword evidence="1" id="KW-0472">Membrane</keyword>
<accession>A0AAD7F936</accession>
<proteinExistence type="predicted"/>
<feature type="transmembrane region" description="Helical" evidence="1">
    <location>
        <begin position="87"/>
        <end position="112"/>
    </location>
</feature>
<dbReference type="AlphaFoldDB" id="A0AAD7F936"/>
<protein>
    <submittedName>
        <fullName evidence="2">Uncharacterized protein</fullName>
    </submittedName>
</protein>
<name>A0AAD7F936_9AGAR</name>
<sequence>MNLPRALDETHGRSVTIDMQDLGSGETFLGKPREPTEMRYSCQRSSLSLSLHVALVAIQVFLLVVWHQEWEHGIIFSVDKELRVARLVKGILTTFITLYSALLVFITQSLALRRDLHRRQLLTATHDNAVAWSGLGSAVARLWDQRAIPASSIGVLTALTYLASISALHTAFPGVAAPQSLFINQSVPISTQSLPTFNLSGVNETNSQDFLFAAEQYAARSLSFLPFSTPSNTLGLHEATLYDVLEPNPGTGSARVNATSFSISCGYIPDTAFNATTQIINAGGTYSWLGLTDLDVITTVAAAPFPDPARNSNLSDNFYYLGFPHPAVFYTSIPVLDSNNNTAPWIKLSDVDSNAAAKAVQVSRCSLRLIEQTVLVDSQSHNLTSFASEMPQTSTWVPFSGQPANVSTVYLHDVENQLAKIVASMFWMLGHRAPVSAYTDTSSAESFNVSLLAGQAIVTRLVIQDRLDLNVISIVECLVASLVLLGLSFRFSRLGRREPHATKLDGLDMLQTIWLFRDNPGVAASLEQVQVPTDVNLRRAGMVQVQLIDMDVCMTELTEELGEISMDKDKLSELTHRLEKPLGEEV</sequence>
<keyword evidence="3" id="KW-1185">Reference proteome</keyword>
<reference evidence="2" key="1">
    <citation type="submission" date="2023-03" db="EMBL/GenBank/DDBJ databases">
        <title>Massive genome expansion in bonnet fungi (Mycena s.s.) driven by repeated elements and novel gene families across ecological guilds.</title>
        <authorList>
            <consortium name="Lawrence Berkeley National Laboratory"/>
            <person name="Harder C.B."/>
            <person name="Miyauchi S."/>
            <person name="Viragh M."/>
            <person name="Kuo A."/>
            <person name="Thoen E."/>
            <person name="Andreopoulos B."/>
            <person name="Lu D."/>
            <person name="Skrede I."/>
            <person name="Drula E."/>
            <person name="Henrissat B."/>
            <person name="Morin E."/>
            <person name="Kohler A."/>
            <person name="Barry K."/>
            <person name="LaButti K."/>
            <person name="Morin E."/>
            <person name="Salamov A."/>
            <person name="Lipzen A."/>
            <person name="Mereny Z."/>
            <person name="Hegedus B."/>
            <person name="Baldrian P."/>
            <person name="Stursova M."/>
            <person name="Weitz H."/>
            <person name="Taylor A."/>
            <person name="Grigoriev I.V."/>
            <person name="Nagy L.G."/>
            <person name="Martin F."/>
            <person name="Kauserud H."/>
        </authorList>
    </citation>
    <scope>NUCLEOTIDE SEQUENCE</scope>
    <source>
        <strain evidence="2">9284</strain>
    </source>
</reference>
<organism evidence="2 3">
    <name type="scientific">Roridomyces roridus</name>
    <dbReference type="NCBI Taxonomy" id="1738132"/>
    <lineage>
        <taxon>Eukaryota</taxon>
        <taxon>Fungi</taxon>
        <taxon>Dikarya</taxon>
        <taxon>Basidiomycota</taxon>
        <taxon>Agaricomycotina</taxon>
        <taxon>Agaricomycetes</taxon>
        <taxon>Agaricomycetidae</taxon>
        <taxon>Agaricales</taxon>
        <taxon>Marasmiineae</taxon>
        <taxon>Mycenaceae</taxon>
        <taxon>Roridomyces</taxon>
    </lineage>
</organism>
<dbReference type="EMBL" id="JARKIF010000071">
    <property type="protein sequence ID" value="KAJ7605649.1"/>
    <property type="molecule type" value="Genomic_DNA"/>
</dbReference>
<feature type="transmembrane region" description="Helical" evidence="1">
    <location>
        <begin position="47"/>
        <end position="67"/>
    </location>
</feature>